<gene>
    <name evidence="3" type="ORF">CEPIT_LOCUS24524</name>
</gene>
<sequence>MEGKKGGGMRLFMAAAAAVLVILSGLQPASANLMKVACIGVCMRECRTAGIGLPACLKFCPMHCIPPLPPRQVFHCNLECLNQCIASGTIGAGGSDGTNIIYSNNKNNNNNNSNNDAADQQKQESCVSSCKSEKCETSPP</sequence>
<evidence type="ECO:0000256" key="2">
    <source>
        <dbReference type="SAM" id="SignalP"/>
    </source>
</evidence>
<protein>
    <submittedName>
        <fullName evidence="3">Uncharacterized protein</fullName>
    </submittedName>
</protein>
<keyword evidence="4" id="KW-1185">Reference proteome</keyword>
<feature type="compositionally biased region" description="Basic and acidic residues" evidence="1">
    <location>
        <begin position="131"/>
        <end position="140"/>
    </location>
</feature>
<reference evidence="3" key="1">
    <citation type="submission" date="2022-07" db="EMBL/GenBank/DDBJ databases">
        <authorList>
            <person name="Macas J."/>
            <person name="Novak P."/>
            <person name="Neumann P."/>
        </authorList>
    </citation>
    <scope>NUCLEOTIDE SEQUENCE</scope>
</reference>
<organism evidence="3 4">
    <name type="scientific">Cuscuta epithymum</name>
    <dbReference type="NCBI Taxonomy" id="186058"/>
    <lineage>
        <taxon>Eukaryota</taxon>
        <taxon>Viridiplantae</taxon>
        <taxon>Streptophyta</taxon>
        <taxon>Embryophyta</taxon>
        <taxon>Tracheophyta</taxon>
        <taxon>Spermatophyta</taxon>
        <taxon>Magnoliopsida</taxon>
        <taxon>eudicotyledons</taxon>
        <taxon>Gunneridae</taxon>
        <taxon>Pentapetalae</taxon>
        <taxon>asterids</taxon>
        <taxon>lamiids</taxon>
        <taxon>Solanales</taxon>
        <taxon>Convolvulaceae</taxon>
        <taxon>Cuscuteae</taxon>
        <taxon>Cuscuta</taxon>
        <taxon>Cuscuta subgen. Cuscuta</taxon>
    </lineage>
</organism>
<dbReference type="EMBL" id="CAMAPF010000925">
    <property type="protein sequence ID" value="CAH9122522.1"/>
    <property type="molecule type" value="Genomic_DNA"/>
</dbReference>
<feature type="chain" id="PRO_5043919886" evidence="2">
    <location>
        <begin position="32"/>
        <end position="140"/>
    </location>
</feature>
<comment type="caution">
    <text evidence="3">The sequence shown here is derived from an EMBL/GenBank/DDBJ whole genome shotgun (WGS) entry which is preliminary data.</text>
</comment>
<feature type="compositionally biased region" description="Low complexity" evidence="1">
    <location>
        <begin position="103"/>
        <end position="130"/>
    </location>
</feature>
<accession>A0AAV0EGZ8</accession>
<proteinExistence type="predicted"/>
<evidence type="ECO:0000313" key="4">
    <source>
        <dbReference type="Proteomes" id="UP001152523"/>
    </source>
</evidence>
<dbReference type="AlphaFoldDB" id="A0AAV0EGZ8"/>
<keyword evidence="2" id="KW-0732">Signal</keyword>
<name>A0AAV0EGZ8_9ASTE</name>
<feature type="signal peptide" evidence="2">
    <location>
        <begin position="1"/>
        <end position="31"/>
    </location>
</feature>
<feature type="region of interest" description="Disordered" evidence="1">
    <location>
        <begin position="103"/>
        <end position="140"/>
    </location>
</feature>
<evidence type="ECO:0000256" key="1">
    <source>
        <dbReference type="SAM" id="MobiDB-lite"/>
    </source>
</evidence>
<evidence type="ECO:0000313" key="3">
    <source>
        <dbReference type="EMBL" id="CAH9122522.1"/>
    </source>
</evidence>
<dbReference type="Proteomes" id="UP001152523">
    <property type="component" value="Unassembled WGS sequence"/>
</dbReference>